<dbReference type="OrthoDB" id="1730117at2759"/>
<evidence type="ECO:0000256" key="2">
    <source>
        <dbReference type="SAM" id="MobiDB-lite"/>
    </source>
</evidence>
<evidence type="ECO:0000256" key="3">
    <source>
        <dbReference type="SAM" id="Phobius"/>
    </source>
</evidence>
<sequence>MPESIDLLAQAASRARSLSNSRNNSAEGRLSRGNSMSLPDGLPNGGTFSNIASTEQLKEKLLQFQQPNSSTSTQDNVGTYDQQGNYFHPMSSGEMFGFSVGHYLNDYQATLWFTYLLRYLETTRSLPPSSSGIVMTTGQVCDAIMTPIAGWLSDGRKGSVGWGGLRLCPRTYFHILGTILAACSFSIVWISPSPFTSPTSPPAVIYYSAAAGIFNFGWAVVQVNHLALITDLCESDDNRTTLTSRRYGMTVVSGIMAYALYYLLIGEQEPRGEESEGKWRNLAIIGLAIGGVCNLCFWGAMNRHCRRKERGMQGSEGAGTRSDAQHNDMLKMLREEEGLMEALMPPNSLREEEEGDGSSVGGDGDAISGDDYDNPNVTASVRVTSYMGWLKTPQFYVVGVVYMATRLLINVVNVYITFFLSSTLESTASSIAVVPLCMMFSSFLCTQGLSERMNKTMGRKGSYLAGSALVCSACLWSNFVEPETSDMVYGIAVLLGAGTSVVMVSGVSFVNDLVGNNLETSAFVYGCMSFTDKLCTGAVVLAIQQRRDSVCEDEMEEGCKEFVRDVMVWVPAASAALAGAALCAVKNRKK</sequence>
<dbReference type="GO" id="GO:0008643">
    <property type="term" value="P:carbohydrate transport"/>
    <property type="evidence" value="ECO:0007669"/>
    <property type="project" value="InterPro"/>
</dbReference>
<dbReference type="EMBL" id="BRYA01000939">
    <property type="protein sequence ID" value="GMI36189.1"/>
    <property type="molecule type" value="Genomic_DNA"/>
</dbReference>
<dbReference type="PANTHER" id="PTHR11328">
    <property type="entry name" value="MAJOR FACILITATOR SUPERFAMILY DOMAIN-CONTAINING PROTEIN"/>
    <property type="match status" value="1"/>
</dbReference>
<protein>
    <submittedName>
        <fullName evidence="4">Uncharacterized protein</fullName>
    </submittedName>
</protein>
<feature type="transmembrane region" description="Helical" evidence="3">
    <location>
        <begin position="247"/>
        <end position="264"/>
    </location>
</feature>
<feature type="transmembrane region" description="Helical" evidence="3">
    <location>
        <begin position="172"/>
        <end position="192"/>
    </location>
</feature>
<dbReference type="GO" id="GO:0005886">
    <property type="term" value="C:plasma membrane"/>
    <property type="evidence" value="ECO:0007669"/>
    <property type="project" value="TreeGrafter"/>
</dbReference>
<feature type="region of interest" description="Disordered" evidence="2">
    <location>
        <begin position="348"/>
        <end position="371"/>
    </location>
</feature>
<dbReference type="Pfam" id="PF07690">
    <property type="entry name" value="MFS_1"/>
    <property type="match status" value="1"/>
</dbReference>
<evidence type="ECO:0000313" key="4">
    <source>
        <dbReference type="EMBL" id="GMI36189.1"/>
    </source>
</evidence>
<accession>A0A9W7G8J5</accession>
<dbReference type="PANTHER" id="PTHR11328:SF28">
    <property type="entry name" value="MAJOR FACILITATOR SUPERFAMILY DOMAIN-CONTAINING PROTEIN 12"/>
    <property type="match status" value="1"/>
</dbReference>
<reference evidence="5" key="1">
    <citation type="journal article" date="2023" name="Commun. Biol.">
        <title>Genome analysis of Parmales, the sister group of diatoms, reveals the evolutionary specialization of diatoms from phago-mixotrophs to photoautotrophs.</title>
        <authorList>
            <person name="Ban H."/>
            <person name="Sato S."/>
            <person name="Yoshikawa S."/>
            <person name="Yamada K."/>
            <person name="Nakamura Y."/>
            <person name="Ichinomiya M."/>
            <person name="Sato N."/>
            <person name="Blanc-Mathieu R."/>
            <person name="Endo H."/>
            <person name="Kuwata A."/>
            <person name="Ogata H."/>
        </authorList>
    </citation>
    <scope>NUCLEOTIDE SEQUENCE [LARGE SCALE GENOMIC DNA]</scope>
</reference>
<evidence type="ECO:0000256" key="1">
    <source>
        <dbReference type="ARBA" id="ARBA00008335"/>
    </source>
</evidence>
<comment type="caution">
    <text evidence="4">The sequence shown here is derived from an EMBL/GenBank/DDBJ whole genome shotgun (WGS) entry which is preliminary data.</text>
</comment>
<dbReference type="InterPro" id="IPR011701">
    <property type="entry name" value="MFS"/>
</dbReference>
<comment type="similarity">
    <text evidence="1">Belongs to the major facilitator superfamily.</text>
</comment>
<evidence type="ECO:0000313" key="5">
    <source>
        <dbReference type="Proteomes" id="UP001165065"/>
    </source>
</evidence>
<name>A0A9W7G8J5_9STRA</name>
<feature type="transmembrane region" description="Helical" evidence="3">
    <location>
        <begin position="428"/>
        <end position="449"/>
    </location>
</feature>
<dbReference type="GO" id="GO:0015293">
    <property type="term" value="F:symporter activity"/>
    <property type="evidence" value="ECO:0007669"/>
    <property type="project" value="InterPro"/>
</dbReference>
<keyword evidence="3" id="KW-1133">Transmembrane helix</keyword>
<feature type="transmembrane region" description="Helical" evidence="3">
    <location>
        <begin position="279"/>
        <end position="300"/>
    </location>
</feature>
<feature type="transmembrane region" description="Helical" evidence="3">
    <location>
        <begin position="491"/>
        <end position="510"/>
    </location>
</feature>
<feature type="region of interest" description="Disordered" evidence="2">
    <location>
        <begin position="16"/>
        <end position="48"/>
    </location>
</feature>
<dbReference type="InterPro" id="IPR036259">
    <property type="entry name" value="MFS_trans_sf"/>
</dbReference>
<gene>
    <name evidence="4" type="ORF">TrCOL_g6976</name>
</gene>
<organism evidence="4 5">
    <name type="scientific">Triparma columacea</name>
    <dbReference type="NCBI Taxonomy" id="722753"/>
    <lineage>
        <taxon>Eukaryota</taxon>
        <taxon>Sar</taxon>
        <taxon>Stramenopiles</taxon>
        <taxon>Ochrophyta</taxon>
        <taxon>Bolidophyceae</taxon>
        <taxon>Parmales</taxon>
        <taxon>Triparmaceae</taxon>
        <taxon>Triparma</taxon>
    </lineage>
</organism>
<dbReference type="Gene3D" id="1.20.1250.20">
    <property type="entry name" value="MFS general substrate transporter like domains"/>
    <property type="match status" value="1"/>
</dbReference>
<dbReference type="AlphaFoldDB" id="A0A9W7G8J5"/>
<dbReference type="Proteomes" id="UP001165065">
    <property type="component" value="Unassembled WGS sequence"/>
</dbReference>
<proteinExistence type="inferred from homology"/>
<dbReference type="InterPro" id="IPR039672">
    <property type="entry name" value="MFS_2"/>
</dbReference>
<keyword evidence="3" id="KW-0472">Membrane</keyword>
<feature type="compositionally biased region" description="Low complexity" evidence="2">
    <location>
        <begin position="16"/>
        <end position="26"/>
    </location>
</feature>
<feature type="transmembrane region" description="Helical" evidence="3">
    <location>
        <begin position="395"/>
        <end position="416"/>
    </location>
</feature>
<keyword evidence="5" id="KW-1185">Reference proteome</keyword>
<dbReference type="SUPFAM" id="SSF103473">
    <property type="entry name" value="MFS general substrate transporter"/>
    <property type="match status" value="1"/>
</dbReference>
<feature type="transmembrane region" description="Helical" evidence="3">
    <location>
        <begin position="204"/>
        <end position="227"/>
    </location>
</feature>
<keyword evidence="3" id="KW-0812">Transmembrane</keyword>
<feature type="transmembrane region" description="Helical" evidence="3">
    <location>
        <begin position="566"/>
        <end position="585"/>
    </location>
</feature>